<feature type="domain" description="YspA cpYpsA-related SLOG" evidence="2">
    <location>
        <begin position="6"/>
        <end position="71"/>
    </location>
</feature>
<evidence type="ECO:0000256" key="1">
    <source>
        <dbReference type="SAM" id="MobiDB-lite"/>
    </source>
</evidence>
<reference evidence="3 4" key="1">
    <citation type="journal article" date="2014" name="FEMS Microbiol. Lett.">
        <title>The genome of the Erwinia amylovora phage PhiEaH1 reveals greater diversity and broadens the applicability of phages for the treatment of fire blight.</title>
        <authorList>
            <person name="Meczker K."/>
            <person name="Domotor D."/>
            <person name="Vass J."/>
            <person name="Rakhely G."/>
            <person name="Schneider G."/>
            <person name="Kovacs T."/>
        </authorList>
    </citation>
    <scope>NUCLEOTIDE SEQUENCE [LARGE SCALE GENOMIC DNA]</scope>
</reference>
<organism evidence="3 4">
    <name type="scientific">Erwinia phage PhiEaH1</name>
    <dbReference type="NCBI Taxonomy" id="1401669"/>
    <lineage>
        <taxon>Viruses</taxon>
        <taxon>Duplodnaviria</taxon>
        <taxon>Heunggongvirae</taxon>
        <taxon>Uroviricota</taxon>
        <taxon>Caudoviricetes</taxon>
        <taxon>Chimalliviridae</taxon>
        <taxon>Iapetusvirus</taxon>
        <taxon>Iapetusvirus EaH1</taxon>
    </lineage>
</organism>
<dbReference type="RefSeq" id="YP_009010225.1">
    <property type="nucleotide sequence ID" value="NC_023610.1"/>
</dbReference>
<name>W8D0I9_9CAUD</name>
<protein>
    <recommendedName>
        <fullName evidence="2">YspA cpYpsA-related SLOG domain-containing protein</fullName>
    </recommendedName>
</protein>
<evidence type="ECO:0000313" key="4">
    <source>
        <dbReference type="Proteomes" id="UP000204235"/>
    </source>
</evidence>
<dbReference type="SUPFAM" id="SSF102405">
    <property type="entry name" value="MCP/YpsA-like"/>
    <property type="match status" value="1"/>
</dbReference>
<dbReference type="EMBL" id="KF623294">
    <property type="protein sequence ID" value="AGX01893.1"/>
    <property type="molecule type" value="Genomic_DNA"/>
</dbReference>
<feature type="region of interest" description="Disordered" evidence="1">
    <location>
        <begin position="123"/>
        <end position="148"/>
    </location>
</feature>
<proteinExistence type="predicted"/>
<accession>W8D0I9</accession>
<dbReference type="InterPro" id="IPR019627">
    <property type="entry name" value="YAcAr"/>
</dbReference>
<dbReference type="GeneID" id="18501067"/>
<dbReference type="Proteomes" id="UP000204235">
    <property type="component" value="Segment"/>
</dbReference>
<dbReference type="OrthoDB" id="13008at10239"/>
<evidence type="ECO:0000313" key="3">
    <source>
        <dbReference type="EMBL" id="AGX01893.1"/>
    </source>
</evidence>
<keyword evidence="4" id="KW-1185">Reference proteome</keyword>
<evidence type="ECO:0000259" key="2">
    <source>
        <dbReference type="Pfam" id="PF10686"/>
    </source>
</evidence>
<dbReference type="KEGG" id="vg:18501067"/>
<dbReference type="Pfam" id="PF10686">
    <property type="entry name" value="YAcAr"/>
    <property type="match status" value="1"/>
</dbReference>
<sequence length="148" mass="17193">MDLIYVMVSGCRHYTSYWQFAKRMDHLLKNFDREKVVLIEGGARGTDYLAYLYARRRKLAHATYDADWDEHGKSAGYIRNAEMMEIARYGVAFWDGYSRGTGHVVKEATKYDVSLRVVKIPEENPNGKKRRGNGAWRAKNGRVVPRDR</sequence>